<dbReference type="GO" id="GO:0046872">
    <property type="term" value="F:metal ion binding"/>
    <property type="evidence" value="ECO:0007669"/>
    <property type="project" value="UniProtKB-KW"/>
</dbReference>
<dbReference type="AlphaFoldDB" id="A0A382R6Q0"/>
<keyword evidence="1" id="KW-0479">Metal-binding</keyword>
<proteinExistence type="predicted"/>
<evidence type="ECO:0000259" key="3">
    <source>
        <dbReference type="Pfam" id="PF16347"/>
    </source>
</evidence>
<dbReference type="InterPro" id="IPR032506">
    <property type="entry name" value="SGSH_C"/>
</dbReference>
<dbReference type="GO" id="GO:0005737">
    <property type="term" value="C:cytoplasm"/>
    <property type="evidence" value="ECO:0007669"/>
    <property type="project" value="TreeGrafter"/>
</dbReference>
<sequence>SVNIYDPHPPFNPPQIYREMFNPAEMPGSLFRETDLQQQNKLAAVDFQSKCQPPEKLDIRSPIPPRSPLPNIQMESTSLGKRDAKTLQAAYYAMIKLIDDQLGRIMEVLEETKQRQHTVVIFTSDHGEMLGDHGLIQKGCRFYEGLIRVPLIFSCPGYLEEGLESEALVELLDKAPTLLEIAGLEVPEQMQGRSLLPILKGQADPNYHRQFVRSEYYDALDEPDGTFATMYRDQRHKLVVYHGHQHGELYDLQEDPHEFENLWEQPDKQSLKLDLMKHSYDASMLAMDRGPQRIGPM</sequence>
<dbReference type="InterPro" id="IPR017850">
    <property type="entry name" value="Alkaline_phosphatase_core_sf"/>
</dbReference>
<dbReference type="PANTHER" id="PTHR45953:SF1">
    <property type="entry name" value="IDURONATE 2-SULFATASE"/>
    <property type="match status" value="1"/>
</dbReference>
<evidence type="ECO:0000313" key="4">
    <source>
        <dbReference type="EMBL" id="SVC93424.1"/>
    </source>
</evidence>
<dbReference type="EMBL" id="UINC01119536">
    <property type="protein sequence ID" value="SVC93424.1"/>
    <property type="molecule type" value="Genomic_DNA"/>
</dbReference>
<dbReference type="Gene3D" id="3.40.720.10">
    <property type="entry name" value="Alkaline Phosphatase, subunit A"/>
    <property type="match status" value="1"/>
</dbReference>
<dbReference type="SUPFAM" id="SSF53649">
    <property type="entry name" value="Alkaline phosphatase-like"/>
    <property type="match status" value="1"/>
</dbReference>
<organism evidence="4">
    <name type="scientific">marine metagenome</name>
    <dbReference type="NCBI Taxonomy" id="408172"/>
    <lineage>
        <taxon>unclassified sequences</taxon>
        <taxon>metagenomes</taxon>
        <taxon>ecological metagenomes</taxon>
    </lineage>
</organism>
<evidence type="ECO:0000256" key="1">
    <source>
        <dbReference type="ARBA" id="ARBA00022723"/>
    </source>
</evidence>
<feature type="domain" description="N-sulphoglucosamine sulphohydrolase C-terminal" evidence="3">
    <location>
        <begin position="131"/>
        <end position="277"/>
    </location>
</feature>
<gene>
    <name evidence="4" type="ORF">METZ01_LOCUS346278</name>
</gene>
<reference evidence="4" key="1">
    <citation type="submission" date="2018-05" db="EMBL/GenBank/DDBJ databases">
        <authorList>
            <person name="Lanie J.A."/>
            <person name="Ng W.-L."/>
            <person name="Kazmierczak K.M."/>
            <person name="Andrzejewski T.M."/>
            <person name="Davidsen T.M."/>
            <person name="Wayne K.J."/>
            <person name="Tettelin H."/>
            <person name="Glass J.I."/>
            <person name="Rusch D."/>
            <person name="Podicherti R."/>
            <person name="Tsui H.-C.T."/>
            <person name="Winkler M.E."/>
        </authorList>
    </citation>
    <scope>NUCLEOTIDE SEQUENCE</scope>
</reference>
<dbReference type="GO" id="GO:0008484">
    <property type="term" value="F:sulfuric ester hydrolase activity"/>
    <property type="evidence" value="ECO:0007669"/>
    <property type="project" value="TreeGrafter"/>
</dbReference>
<accession>A0A382R6Q0</accession>
<dbReference type="PANTHER" id="PTHR45953">
    <property type="entry name" value="IDURONATE 2-SULFATASE"/>
    <property type="match status" value="1"/>
</dbReference>
<name>A0A382R6Q0_9ZZZZ</name>
<feature type="non-terminal residue" evidence="4">
    <location>
        <position position="1"/>
    </location>
</feature>
<evidence type="ECO:0000256" key="2">
    <source>
        <dbReference type="ARBA" id="ARBA00022801"/>
    </source>
</evidence>
<dbReference type="Pfam" id="PF16347">
    <property type="entry name" value="SGSH_C"/>
    <property type="match status" value="1"/>
</dbReference>
<protein>
    <recommendedName>
        <fullName evidence="3">N-sulphoglucosamine sulphohydrolase C-terminal domain-containing protein</fullName>
    </recommendedName>
</protein>
<keyword evidence="2" id="KW-0378">Hydrolase</keyword>